<sequence>MLFPYSFTRALYRPPHENAVLCQIANYQAAPVIFRRLMESEGVETLSIVAPATPEGLRQRAEITLIARRFGLRILSDSGVYRPGADNIEASLRPALATTPDLLALPNLAPSDSIRLIGRAREMGFLGPITTEAAQDAELLINAIGPRADGLVMLGGASPVGARNARMLDFMARYVRRAGRWSDEAGTKVHTLELILATLQMAGAAAVGDVDRFKAVIPHFSIENPLSNRGSRLTYCGARDLRHKRQIGIPLVVNAIHRGRLENVLEQEPGEFMQ</sequence>
<evidence type="ECO:0000256" key="2">
    <source>
        <dbReference type="ARBA" id="ARBA00022729"/>
    </source>
</evidence>
<reference evidence="5 6" key="1">
    <citation type="submission" date="2018-06" db="EMBL/GenBank/DDBJ databases">
        <title>Genomic Encyclopedia of Type Strains, Phase IV (KMG-IV): sequencing the most valuable type-strain genomes for metagenomic binning, comparative biology and taxonomic classification.</title>
        <authorList>
            <person name="Goeker M."/>
        </authorList>
    </citation>
    <scope>NUCLEOTIDE SEQUENCE [LARGE SCALE GENOMIC DNA]</scope>
    <source>
        <strain evidence="5 6">DSM 24875</strain>
    </source>
</reference>
<keyword evidence="2" id="KW-0732">Signal</keyword>
<dbReference type="Proteomes" id="UP000253529">
    <property type="component" value="Unassembled WGS sequence"/>
</dbReference>
<evidence type="ECO:0000313" key="5">
    <source>
        <dbReference type="EMBL" id="RBP02686.1"/>
    </source>
</evidence>
<comment type="similarity">
    <text evidence="1">Belongs to the leucine-binding protein family.</text>
</comment>
<dbReference type="GO" id="GO:0006865">
    <property type="term" value="P:amino acid transport"/>
    <property type="evidence" value="ECO:0007669"/>
    <property type="project" value="UniProtKB-KW"/>
</dbReference>
<dbReference type="EMBL" id="QNRK01000050">
    <property type="protein sequence ID" value="RBP02686.1"/>
    <property type="molecule type" value="Genomic_DNA"/>
</dbReference>
<organism evidence="5 6">
    <name type="scientific">Roseiarcus fermentans</name>
    <dbReference type="NCBI Taxonomy" id="1473586"/>
    <lineage>
        <taxon>Bacteria</taxon>
        <taxon>Pseudomonadati</taxon>
        <taxon>Pseudomonadota</taxon>
        <taxon>Alphaproteobacteria</taxon>
        <taxon>Hyphomicrobiales</taxon>
        <taxon>Roseiarcaceae</taxon>
        <taxon>Roseiarcus</taxon>
    </lineage>
</organism>
<dbReference type="AlphaFoldDB" id="A0A366EL37"/>
<accession>A0A366EL37</accession>
<proteinExistence type="inferred from homology"/>
<dbReference type="RefSeq" id="WP_113893298.1">
    <property type="nucleotide sequence ID" value="NZ_QNRK01000050.1"/>
</dbReference>
<dbReference type="InterPro" id="IPR028081">
    <property type="entry name" value="Leu-bd"/>
</dbReference>
<comment type="caution">
    <text evidence="5">The sequence shown here is derived from an EMBL/GenBank/DDBJ whole genome shotgun (WGS) entry which is preliminary data.</text>
</comment>
<keyword evidence="3" id="KW-0029">Amino-acid transport</keyword>
<keyword evidence="6" id="KW-1185">Reference proteome</keyword>
<dbReference type="PANTHER" id="PTHR30483">
    <property type="entry name" value="LEUCINE-SPECIFIC-BINDING PROTEIN"/>
    <property type="match status" value="1"/>
</dbReference>
<evidence type="ECO:0000313" key="6">
    <source>
        <dbReference type="Proteomes" id="UP000253529"/>
    </source>
</evidence>
<feature type="domain" description="Leucine-binding protein" evidence="4">
    <location>
        <begin position="25"/>
        <end position="216"/>
    </location>
</feature>
<name>A0A366EL37_9HYPH</name>
<evidence type="ECO:0000256" key="1">
    <source>
        <dbReference type="ARBA" id="ARBA00010062"/>
    </source>
</evidence>
<dbReference type="InterPro" id="IPR051010">
    <property type="entry name" value="BCAA_transport"/>
</dbReference>
<dbReference type="Pfam" id="PF13458">
    <property type="entry name" value="Peripla_BP_6"/>
    <property type="match status" value="1"/>
</dbReference>
<dbReference type="SUPFAM" id="SSF53822">
    <property type="entry name" value="Periplasmic binding protein-like I"/>
    <property type="match status" value="1"/>
</dbReference>
<keyword evidence="3" id="KW-0813">Transport</keyword>
<dbReference type="PANTHER" id="PTHR30483:SF6">
    <property type="entry name" value="PERIPLASMIC BINDING PROTEIN OF ABC TRANSPORTER FOR NATURAL AMINO ACIDS"/>
    <property type="match status" value="1"/>
</dbReference>
<protein>
    <submittedName>
        <fullName evidence="5">Substrate-binding family protein</fullName>
    </submittedName>
</protein>
<evidence type="ECO:0000259" key="4">
    <source>
        <dbReference type="Pfam" id="PF13458"/>
    </source>
</evidence>
<dbReference type="InterPro" id="IPR028082">
    <property type="entry name" value="Peripla_BP_I"/>
</dbReference>
<evidence type="ECO:0000256" key="3">
    <source>
        <dbReference type="ARBA" id="ARBA00022970"/>
    </source>
</evidence>
<gene>
    <name evidence="5" type="ORF">DFR50_15019</name>
</gene>
<dbReference type="Gene3D" id="3.40.50.2300">
    <property type="match status" value="2"/>
</dbReference>